<reference evidence="2" key="2">
    <citation type="submission" date="2021-04" db="EMBL/GenBank/DDBJ databases">
        <authorList>
            <person name="Dong X."/>
        </authorList>
    </citation>
    <scope>NUCLEOTIDE SEQUENCE</scope>
    <source>
        <strain evidence="2">ZWT</strain>
    </source>
</reference>
<dbReference type="RefSeq" id="WP_250857785.1">
    <property type="nucleotide sequence ID" value="NZ_JAGSOJ010000001.1"/>
</dbReference>
<name>A0A9J6NYF0_9CLOT</name>
<dbReference type="EMBL" id="JAGSOJ010000001">
    <property type="protein sequence ID" value="MCM1988921.1"/>
    <property type="molecule type" value="Genomic_DNA"/>
</dbReference>
<accession>A0A9J6NYF0</accession>
<keyword evidence="3" id="KW-1185">Reference proteome</keyword>
<sequence length="54" mass="6245">MRVIWFIIWLICGIWGARDASDRGQSGILVFLLIFFLGPIGLIIWLLIRDKGDR</sequence>
<evidence type="ECO:0000313" key="3">
    <source>
        <dbReference type="Proteomes" id="UP001056429"/>
    </source>
</evidence>
<keyword evidence="1" id="KW-0812">Transmembrane</keyword>
<keyword evidence="1" id="KW-0472">Membrane</keyword>
<feature type="transmembrane region" description="Helical" evidence="1">
    <location>
        <begin position="26"/>
        <end position="48"/>
    </location>
</feature>
<gene>
    <name evidence="2" type="ORF">KDK92_04140</name>
</gene>
<keyword evidence="1" id="KW-1133">Transmembrane helix</keyword>
<protein>
    <recommendedName>
        <fullName evidence="4">Cardiolipin synthase N-terminal domain-containing protein</fullName>
    </recommendedName>
</protein>
<proteinExistence type="predicted"/>
<reference evidence="2" key="1">
    <citation type="journal article" date="2021" name="mSystems">
        <title>Bacteria and Archaea Synergistically Convert Glycine Betaine to Biogenic Methane in the Formosa Cold Seep of the South China Sea.</title>
        <authorList>
            <person name="Li L."/>
            <person name="Zhang W."/>
            <person name="Zhang S."/>
            <person name="Song L."/>
            <person name="Sun Q."/>
            <person name="Zhang H."/>
            <person name="Xiang H."/>
            <person name="Dong X."/>
        </authorList>
    </citation>
    <scope>NUCLEOTIDE SEQUENCE</scope>
    <source>
        <strain evidence="2">ZWT</strain>
    </source>
</reference>
<dbReference type="AlphaFoldDB" id="A0A9J6NYF0"/>
<evidence type="ECO:0000256" key="1">
    <source>
        <dbReference type="SAM" id="Phobius"/>
    </source>
</evidence>
<evidence type="ECO:0000313" key="2">
    <source>
        <dbReference type="EMBL" id="MCM1988921.1"/>
    </source>
</evidence>
<organism evidence="2 3">
    <name type="scientific">Oceanirhabdus seepicola</name>
    <dbReference type="NCBI Taxonomy" id="2828781"/>
    <lineage>
        <taxon>Bacteria</taxon>
        <taxon>Bacillati</taxon>
        <taxon>Bacillota</taxon>
        <taxon>Clostridia</taxon>
        <taxon>Eubacteriales</taxon>
        <taxon>Clostridiaceae</taxon>
        <taxon>Oceanirhabdus</taxon>
    </lineage>
</organism>
<evidence type="ECO:0008006" key="4">
    <source>
        <dbReference type="Google" id="ProtNLM"/>
    </source>
</evidence>
<dbReference type="Proteomes" id="UP001056429">
    <property type="component" value="Unassembled WGS sequence"/>
</dbReference>
<comment type="caution">
    <text evidence="2">The sequence shown here is derived from an EMBL/GenBank/DDBJ whole genome shotgun (WGS) entry which is preliminary data.</text>
</comment>